<protein>
    <submittedName>
        <fullName evidence="6">Matrixin family metalloprotease</fullName>
        <ecNumber evidence="6">3.4.24.-</ecNumber>
    </submittedName>
</protein>
<evidence type="ECO:0000259" key="5">
    <source>
        <dbReference type="SMART" id="SM00235"/>
    </source>
</evidence>
<dbReference type="SMART" id="SM00235">
    <property type="entry name" value="ZnMc"/>
    <property type="match status" value="1"/>
</dbReference>
<evidence type="ECO:0000256" key="4">
    <source>
        <dbReference type="ARBA" id="ARBA00022833"/>
    </source>
</evidence>
<keyword evidence="3 6" id="KW-0378">Hydrolase</keyword>
<evidence type="ECO:0000256" key="3">
    <source>
        <dbReference type="ARBA" id="ARBA00022801"/>
    </source>
</evidence>
<sequence>MWKRRLLLAIMVMGILGIVRLGESQNWNFTQVRVNRVMRQLETRLPGSQQQAATPVEKIAAEHPLQPIYYYHFAPSVPVNVRPIFEEAVTVYNRTGVVKLVAGHPRQKQNGVTFFTYHRGPSAEQPNFLELGEGGPEIRRYVGLGSYTINRARAGLNLEHPEAGIRASVAVHELGHAVGLDHSKSRLSVMYPYDQGHLHLSPADLKTLKVLYAQRS</sequence>
<name>A0A921F048_9LACO</name>
<evidence type="ECO:0000313" key="7">
    <source>
        <dbReference type="Proteomes" id="UP000721920"/>
    </source>
</evidence>
<keyword evidence="6" id="KW-0482">Metalloprotease</keyword>
<dbReference type="GO" id="GO:0031012">
    <property type="term" value="C:extracellular matrix"/>
    <property type="evidence" value="ECO:0007669"/>
    <property type="project" value="InterPro"/>
</dbReference>
<dbReference type="EC" id="3.4.24.-" evidence="6"/>
<dbReference type="InterPro" id="IPR001818">
    <property type="entry name" value="Pept_M10_metallopeptidase"/>
</dbReference>
<feature type="domain" description="Peptidase metallopeptidase" evidence="5">
    <location>
        <begin position="57"/>
        <end position="214"/>
    </location>
</feature>
<dbReference type="GO" id="GO:0004222">
    <property type="term" value="F:metalloendopeptidase activity"/>
    <property type="evidence" value="ECO:0007669"/>
    <property type="project" value="InterPro"/>
</dbReference>
<dbReference type="InterPro" id="IPR006026">
    <property type="entry name" value="Peptidase_Metallo"/>
</dbReference>
<dbReference type="Gene3D" id="3.40.390.10">
    <property type="entry name" value="Collagenase (Catalytic Domain)"/>
    <property type="match status" value="1"/>
</dbReference>
<dbReference type="InterPro" id="IPR024079">
    <property type="entry name" value="MetalloPept_cat_dom_sf"/>
</dbReference>
<keyword evidence="4" id="KW-0862">Zinc</keyword>
<evidence type="ECO:0000256" key="1">
    <source>
        <dbReference type="ARBA" id="ARBA00022670"/>
    </source>
</evidence>
<gene>
    <name evidence="6" type="ORF">K8U88_02270</name>
</gene>
<evidence type="ECO:0000256" key="2">
    <source>
        <dbReference type="ARBA" id="ARBA00022723"/>
    </source>
</evidence>
<organism evidence="6 7">
    <name type="scientific">Levilactobacillus hammesii</name>
    <dbReference type="NCBI Taxonomy" id="267633"/>
    <lineage>
        <taxon>Bacteria</taxon>
        <taxon>Bacillati</taxon>
        <taxon>Bacillota</taxon>
        <taxon>Bacilli</taxon>
        <taxon>Lactobacillales</taxon>
        <taxon>Lactobacillaceae</taxon>
        <taxon>Levilactobacillus</taxon>
    </lineage>
</organism>
<evidence type="ECO:0000313" key="6">
    <source>
        <dbReference type="EMBL" id="HJE86389.1"/>
    </source>
</evidence>
<keyword evidence="2" id="KW-0479">Metal-binding</keyword>
<dbReference type="GO" id="GO:0008270">
    <property type="term" value="F:zinc ion binding"/>
    <property type="evidence" value="ECO:0007669"/>
    <property type="project" value="InterPro"/>
</dbReference>
<reference evidence="6" key="2">
    <citation type="submission" date="2021-09" db="EMBL/GenBank/DDBJ databases">
        <authorList>
            <person name="Gilroy R."/>
        </authorList>
    </citation>
    <scope>NUCLEOTIDE SEQUENCE</scope>
    <source>
        <strain evidence="6">CHK173-2145</strain>
    </source>
</reference>
<dbReference type="EMBL" id="DYXN01000029">
    <property type="protein sequence ID" value="HJE86389.1"/>
    <property type="molecule type" value="Genomic_DNA"/>
</dbReference>
<accession>A0A921F048</accession>
<proteinExistence type="predicted"/>
<dbReference type="Pfam" id="PF00413">
    <property type="entry name" value="Peptidase_M10"/>
    <property type="match status" value="1"/>
</dbReference>
<dbReference type="Proteomes" id="UP000721920">
    <property type="component" value="Unassembled WGS sequence"/>
</dbReference>
<dbReference type="SUPFAM" id="SSF55486">
    <property type="entry name" value="Metalloproteases ('zincins'), catalytic domain"/>
    <property type="match status" value="1"/>
</dbReference>
<dbReference type="AlphaFoldDB" id="A0A921F048"/>
<comment type="caution">
    <text evidence="6">The sequence shown here is derived from an EMBL/GenBank/DDBJ whole genome shotgun (WGS) entry which is preliminary data.</text>
</comment>
<dbReference type="GO" id="GO:0006508">
    <property type="term" value="P:proteolysis"/>
    <property type="evidence" value="ECO:0007669"/>
    <property type="project" value="UniProtKB-KW"/>
</dbReference>
<reference evidence="6" key="1">
    <citation type="journal article" date="2021" name="PeerJ">
        <title>Extensive microbial diversity within the chicken gut microbiome revealed by metagenomics and culture.</title>
        <authorList>
            <person name="Gilroy R."/>
            <person name="Ravi A."/>
            <person name="Getino M."/>
            <person name="Pursley I."/>
            <person name="Horton D.L."/>
            <person name="Alikhan N.F."/>
            <person name="Baker D."/>
            <person name="Gharbi K."/>
            <person name="Hall N."/>
            <person name="Watson M."/>
            <person name="Adriaenssens E.M."/>
            <person name="Foster-Nyarko E."/>
            <person name="Jarju S."/>
            <person name="Secka A."/>
            <person name="Antonio M."/>
            <person name="Oren A."/>
            <person name="Chaudhuri R.R."/>
            <person name="La Ragione R."/>
            <person name="Hildebrand F."/>
            <person name="Pallen M.J."/>
        </authorList>
    </citation>
    <scope>NUCLEOTIDE SEQUENCE</scope>
    <source>
        <strain evidence="6">CHK173-2145</strain>
    </source>
</reference>
<keyword evidence="1" id="KW-0645">Protease</keyword>